<dbReference type="InterPro" id="IPR007362">
    <property type="entry name" value="DUF429"/>
</dbReference>
<proteinExistence type="predicted"/>
<reference evidence="1 2" key="1">
    <citation type="submission" date="2019-10" db="EMBL/GenBank/DDBJ databases">
        <title>Whole genome shotgun sequence of Acrocarpospora macrocephala NBRC 16266.</title>
        <authorList>
            <person name="Ichikawa N."/>
            <person name="Kimura A."/>
            <person name="Kitahashi Y."/>
            <person name="Komaki H."/>
            <person name="Oguchi A."/>
        </authorList>
    </citation>
    <scope>NUCLEOTIDE SEQUENCE [LARGE SCALE GENOMIC DNA]</scope>
    <source>
        <strain evidence="1 2">NBRC 16266</strain>
    </source>
</reference>
<name>A0A5M3WTW9_9ACTN</name>
<organism evidence="1 2">
    <name type="scientific">Acrocarpospora macrocephala</name>
    <dbReference type="NCBI Taxonomy" id="150177"/>
    <lineage>
        <taxon>Bacteria</taxon>
        <taxon>Bacillati</taxon>
        <taxon>Actinomycetota</taxon>
        <taxon>Actinomycetes</taxon>
        <taxon>Streptosporangiales</taxon>
        <taxon>Streptosporangiaceae</taxon>
        <taxon>Acrocarpospora</taxon>
    </lineage>
</organism>
<keyword evidence="2" id="KW-1185">Reference proteome</keyword>
<comment type="caution">
    <text evidence="1">The sequence shown here is derived from an EMBL/GenBank/DDBJ whole genome shotgun (WGS) entry which is preliminary data.</text>
</comment>
<dbReference type="EMBL" id="BLAE01000039">
    <property type="protein sequence ID" value="GES12795.1"/>
    <property type="molecule type" value="Genomic_DNA"/>
</dbReference>
<dbReference type="OrthoDB" id="4870479at2"/>
<evidence type="ECO:0000313" key="1">
    <source>
        <dbReference type="EMBL" id="GES12795.1"/>
    </source>
</evidence>
<dbReference type="RefSeq" id="WP_155358078.1">
    <property type="nucleotide sequence ID" value="NZ_BAAAHL010000050.1"/>
</dbReference>
<dbReference type="AlphaFoldDB" id="A0A5M3WTW9"/>
<gene>
    <name evidence="1" type="ORF">Amac_063920</name>
</gene>
<sequence length="260" mass="27556">MITVGIDLAAEAVDTAVAWVEWSENRARVTRVETRADDGLVVEAILAAGKAGVDCPLGWPDRFVDFLVAHRGGEVALPLEGVGRLWRRDLANRVTDLVVRELTGQRPLSVAADRIGYVAMRCAGVMAELARRGQVVDRRGGGVVVEVYPAASLKRWGLPFKGYKRAANLGELNRLVDGLGRAAPWLDLGAFEGVCRASDDAADAVVAALTARAAALGLVTAPSPGQAEAARTEGWIAVPTTSLDGLMSRFEDDPRPGVHG</sequence>
<evidence type="ECO:0008006" key="3">
    <source>
        <dbReference type="Google" id="ProtNLM"/>
    </source>
</evidence>
<evidence type="ECO:0000313" key="2">
    <source>
        <dbReference type="Proteomes" id="UP000331127"/>
    </source>
</evidence>
<dbReference type="Proteomes" id="UP000331127">
    <property type="component" value="Unassembled WGS sequence"/>
</dbReference>
<accession>A0A5M3WTW9</accession>
<dbReference type="Pfam" id="PF04250">
    <property type="entry name" value="DUF429"/>
    <property type="match status" value="1"/>
</dbReference>
<protein>
    <recommendedName>
        <fullName evidence="3">DUF429 domain-containing protein</fullName>
    </recommendedName>
</protein>